<dbReference type="GO" id="GO:0036218">
    <property type="term" value="F:dTTP diphosphatase activity"/>
    <property type="evidence" value="ECO:0007669"/>
    <property type="project" value="RHEA"/>
</dbReference>
<feature type="active site" description="Proton acceptor" evidence="4">
    <location>
        <position position="70"/>
    </location>
</feature>
<keyword evidence="3 4" id="KW-0546">Nucleotide metabolism</keyword>
<dbReference type="NCBIfam" id="TIGR00172">
    <property type="entry name" value="maf"/>
    <property type="match status" value="1"/>
</dbReference>
<comment type="catalytic activity">
    <reaction evidence="4">
        <text>UTP + H2O = UMP + diphosphate + H(+)</text>
        <dbReference type="Rhea" id="RHEA:29395"/>
        <dbReference type="ChEBI" id="CHEBI:15377"/>
        <dbReference type="ChEBI" id="CHEBI:15378"/>
        <dbReference type="ChEBI" id="CHEBI:33019"/>
        <dbReference type="ChEBI" id="CHEBI:46398"/>
        <dbReference type="ChEBI" id="CHEBI:57865"/>
        <dbReference type="EC" id="3.6.1.9"/>
    </reaction>
</comment>
<protein>
    <recommendedName>
        <fullName evidence="4">dTTP/UTP pyrophosphatase</fullName>
        <shortName evidence="4">dTTPase/UTPase</shortName>
        <ecNumber evidence="4">3.6.1.9</ecNumber>
    </recommendedName>
    <alternativeName>
        <fullName evidence="4">Nucleoside triphosphate pyrophosphatase</fullName>
    </alternativeName>
    <alternativeName>
        <fullName evidence="4">Nucleotide pyrophosphatase</fullName>
        <shortName evidence="4">Nucleotide PPase</shortName>
    </alternativeName>
</protein>
<comment type="similarity">
    <text evidence="4">Belongs to the Maf family. YhdE subfamily.</text>
</comment>
<comment type="catalytic activity">
    <reaction evidence="4">
        <text>dTTP + H2O = dTMP + diphosphate + H(+)</text>
        <dbReference type="Rhea" id="RHEA:28534"/>
        <dbReference type="ChEBI" id="CHEBI:15377"/>
        <dbReference type="ChEBI" id="CHEBI:15378"/>
        <dbReference type="ChEBI" id="CHEBI:33019"/>
        <dbReference type="ChEBI" id="CHEBI:37568"/>
        <dbReference type="ChEBI" id="CHEBI:63528"/>
        <dbReference type="EC" id="3.6.1.9"/>
    </reaction>
</comment>
<comment type="function">
    <text evidence="4">Nucleoside triphosphate pyrophosphatase that hydrolyzes dTTP and UTP. May have a dual role in cell division arrest and in preventing the incorporation of modified nucleotides into cellular nucleic acids.</text>
</comment>
<keyword evidence="4" id="KW-0963">Cytoplasm</keyword>
<comment type="caution">
    <text evidence="4">Lacks conserved residue(s) required for the propagation of feature annotation.</text>
</comment>
<dbReference type="SUPFAM" id="SSF52972">
    <property type="entry name" value="ITPase-like"/>
    <property type="match status" value="1"/>
</dbReference>
<keyword evidence="2 4" id="KW-0378">Hydrolase</keyword>
<dbReference type="PIRSF" id="PIRSF006305">
    <property type="entry name" value="Maf"/>
    <property type="match status" value="1"/>
</dbReference>
<organism evidence="6 7">
    <name type="scientific">Pseudoxanthomonas wuyuanensis</name>
    <dbReference type="NCBI Taxonomy" id="1073196"/>
    <lineage>
        <taxon>Bacteria</taxon>
        <taxon>Pseudomonadati</taxon>
        <taxon>Pseudomonadota</taxon>
        <taxon>Gammaproteobacteria</taxon>
        <taxon>Lysobacterales</taxon>
        <taxon>Lysobacteraceae</taxon>
        <taxon>Pseudoxanthomonas</taxon>
    </lineage>
</organism>
<dbReference type="InterPro" id="IPR003697">
    <property type="entry name" value="Maf-like"/>
</dbReference>
<name>A0A286D6Y9_9GAMM</name>
<dbReference type="OrthoDB" id="9807767at2"/>
<dbReference type="PANTHER" id="PTHR43213">
    <property type="entry name" value="BIFUNCTIONAL DTTP/UTP PYROPHOSPHATASE/METHYLTRANSFERASE PROTEIN-RELATED"/>
    <property type="match status" value="1"/>
</dbReference>
<feature type="site" description="Important for substrate specificity" evidence="4">
    <location>
        <position position="10"/>
    </location>
</feature>
<dbReference type="PANTHER" id="PTHR43213:SF5">
    <property type="entry name" value="BIFUNCTIONAL DTTP_UTP PYROPHOSPHATASE_METHYLTRANSFERASE PROTEIN-RELATED"/>
    <property type="match status" value="1"/>
</dbReference>
<dbReference type="Pfam" id="PF02545">
    <property type="entry name" value="Maf"/>
    <property type="match status" value="1"/>
</dbReference>
<evidence type="ECO:0000256" key="2">
    <source>
        <dbReference type="ARBA" id="ARBA00022801"/>
    </source>
</evidence>
<feature type="site" description="Important for substrate specificity" evidence="4">
    <location>
        <position position="153"/>
    </location>
</feature>
<dbReference type="InterPro" id="IPR029001">
    <property type="entry name" value="ITPase-like_fam"/>
</dbReference>
<dbReference type="HAMAP" id="MF_00528">
    <property type="entry name" value="Maf"/>
    <property type="match status" value="1"/>
</dbReference>
<keyword evidence="7" id="KW-1185">Reference proteome</keyword>
<gene>
    <name evidence="6" type="ORF">SAMN06296416_10422</name>
</gene>
<dbReference type="GO" id="GO:0005737">
    <property type="term" value="C:cytoplasm"/>
    <property type="evidence" value="ECO:0007669"/>
    <property type="project" value="UniProtKB-SubCell"/>
</dbReference>
<comment type="cofactor">
    <cofactor evidence="1 4">
        <name>a divalent metal cation</name>
        <dbReference type="ChEBI" id="CHEBI:60240"/>
    </cofactor>
</comment>
<dbReference type="GO" id="GO:0009117">
    <property type="term" value="P:nucleotide metabolic process"/>
    <property type="evidence" value="ECO:0007669"/>
    <property type="project" value="UniProtKB-KW"/>
</dbReference>
<feature type="site" description="Important for substrate specificity" evidence="4">
    <location>
        <position position="71"/>
    </location>
</feature>
<reference evidence="6 7" key="1">
    <citation type="submission" date="2017-09" db="EMBL/GenBank/DDBJ databases">
        <authorList>
            <person name="Ehlers B."/>
            <person name="Leendertz F.H."/>
        </authorList>
    </citation>
    <scope>NUCLEOTIDE SEQUENCE [LARGE SCALE GENOMIC DNA]</scope>
    <source>
        <strain evidence="6 7">CGMCC 1.10978</strain>
    </source>
</reference>
<dbReference type="AlphaFoldDB" id="A0A286D6Y9"/>
<proteinExistence type="inferred from homology"/>
<sequence length="220" mass="22785">MLYLASKSPRRAELLTRLGLRFGLLDLDIPEQRQPGEPAEEYVRRVAREKAGAGLLTVLATPGAVVLGADTEVILDDRVYGKPADEAGAAAMLRSLSGRSHRVVSAVSLVSAGREAQAVSESEVTFAELSETDIAAYLATGEAMGKAGAYGIQGHAERFVSRLNGSFSGVMGLPLYETSRLLREFGIDVSAPPPAFAASAAASAGGPGPRAVSSSAPSDV</sequence>
<dbReference type="RefSeq" id="WP_097121670.1">
    <property type="nucleotide sequence ID" value="NZ_OCND01000004.1"/>
</dbReference>
<evidence type="ECO:0000256" key="3">
    <source>
        <dbReference type="ARBA" id="ARBA00023080"/>
    </source>
</evidence>
<evidence type="ECO:0000256" key="5">
    <source>
        <dbReference type="SAM" id="MobiDB-lite"/>
    </source>
</evidence>
<evidence type="ECO:0000313" key="6">
    <source>
        <dbReference type="EMBL" id="SOD54418.1"/>
    </source>
</evidence>
<dbReference type="Gene3D" id="3.90.950.10">
    <property type="match status" value="1"/>
</dbReference>
<accession>A0A286D6Y9</accession>
<evidence type="ECO:0000256" key="4">
    <source>
        <dbReference type="HAMAP-Rule" id="MF_00528"/>
    </source>
</evidence>
<dbReference type="GO" id="GO:0036221">
    <property type="term" value="F:UTP diphosphatase activity"/>
    <property type="evidence" value="ECO:0007669"/>
    <property type="project" value="RHEA"/>
</dbReference>
<evidence type="ECO:0000313" key="7">
    <source>
        <dbReference type="Proteomes" id="UP000219374"/>
    </source>
</evidence>
<dbReference type="CDD" id="cd00555">
    <property type="entry name" value="Maf"/>
    <property type="match status" value="1"/>
</dbReference>
<dbReference type="Proteomes" id="UP000219374">
    <property type="component" value="Unassembled WGS sequence"/>
</dbReference>
<dbReference type="EC" id="3.6.1.9" evidence="4"/>
<evidence type="ECO:0000256" key="1">
    <source>
        <dbReference type="ARBA" id="ARBA00001968"/>
    </source>
</evidence>
<dbReference type="EMBL" id="OCND01000004">
    <property type="protein sequence ID" value="SOD54418.1"/>
    <property type="molecule type" value="Genomic_DNA"/>
</dbReference>
<comment type="subcellular location">
    <subcellularLocation>
        <location evidence="4">Cytoplasm</location>
    </subcellularLocation>
</comment>
<feature type="region of interest" description="Disordered" evidence="5">
    <location>
        <begin position="197"/>
        <end position="220"/>
    </location>
</feature>